<name>A0A517Z336_9PLAN</name>
<feature type="domain" description="STAS" evidence="1">
    <location>
        <begin position="35"/>
        <end position="122"/>
    </location>
</feature>
<dbReference type="Proteomes" id="UP000320496">
    <property type="component" value="Chromosome"/>
</dbReference>
<dbReference type="RefSeq" id="WP_145367488.1">
    <property type="nucleotide sequence ID" value="NZ_CP036275.1"/>
</dbReference>
<proteinExistence type="predicted"/>
<accession>A0A517Z336</accession>
<evidence type="ECO:0000259" key="1">
    <source>
        <dbReference type="PROSITE" id="PS50801"/>
    </source>
</evidence>
<dbReference type="AlphaFoldDB" id="A0A517Z336"/>
<gene>
    <name evidence="2" type="ORF">Mal4_11690</name>
</gene>
<keyword evidence="3" id="KW-1185">Reference proteome</keyword>
<reference evidence="2 3" key="1">
    <citation type="submission" date="2019-02" db="EMBL/GenBank/DDBJ databases">
        <title>Deep-cultivation of Planctomycetes and their phenomic and genomic characterization uncovers novel biology.</title>
        <authorList>
            <person name="Wiegand S."/>
            <person name="Jogler M."/>
            <person name="Boedeker C."/>
            <person name="Pinto D."/>
            <person name="Vollmers J."/>
            <person name="Rivas-Marin E."/>
            <person name="Kohn T."/>
            <person name="Peeters S.H."/>
            <person name="Heuer A."/>
            <person name="Rast P."/>
            <person name="Oberbeckmann S."/>
            <person name="Bunk B."/>
            <person name="Jeske O."/>
            <person name="Meyerdierks A."/>
            <person name="Storesund J.E."/>
            <person name="Kallscheuer N."/>
            <person name="Luecker S."/>
            <person name="Lage O.M."/>
            <person name="Pohl T."/>
            <person name="Merkel B.J."/>
            <person name="Hornburger P."/>
            <person name="Mueller R.-W."/>
            <person name="Bruemmer F."/>
            <person name="Labrenz M."/>
            <person name="Spormann A.M."/>
            <person name="Op den Camp H."/>
            <person name="Overmann J."/>
            <person name="Amann R."/>
            <person name="Jetten M.S.M."/>
            <person name="Mascher T."/>
            <person name="Medema M.H."/>
            <person name="Devos D.P."/>
            <person name="Kaster A.-K."/>
            <person name="Ovreas L."/>
            <person name="Rohde M."/>
            <person name="Galperin M.Y."/>
            <person name="Jogler C."/>
        </authorList>
    </citation>
    <scope>NUCLEOTIDE SEQUENCE [LARGE SCALE GENOMIC DNA]</scope>
    <source>
        <strain evidence="2 3">Mal4</strain>
    </source>
</reference>
<dbReference type="InterPro" id="IPR002645">
    <property type="entry name" value="STAS_dom"/>
</dbReference>
<dbReference type="CDD" id="cd07043">
    <property type="entry name" value="STAS_anti-anti-sigma_factors"/>
    <property type="match status" value="1"/>
</dbReference>
<dbReference type="PROSITE" id="PS50801">
    <property type="entry name" value="STAS"/>
    <property type="match status" value="1"/>
</dbReference>
<dbReference type="Pfam" id="PF01740">
    <property type="entry name" value="STAS"/>
    <property type="match status" value="1"/>
</dbReference>
<evidence type="ECO:0000313" key="2">
    <source>
        <dbReference type="EMBL" id="QDU36868.1"/>
    </source>
</evidence>
<sequence length="123" mass="13756">MSGLDQFNPTYFKCEVHDDVAVADFTAARITEEDNVELLGQDLFALVEKMNFRKVIVGLQAVEYVTSSVVGKLITLHRKLVRNEGVLIIYGIHGTLFEILDASQLTRYFNTVDDLNDAFNAVG</sequence>
<dbReference type="SUPFAM" id="SSF52091">
    <property type="entry name" value="SpoIIaa-like"/>
    <property type="match status" value="1"/>
</dbReference>
<evidence type="ECO:0000313" key="3">
    <source>
        <dbReference type="Proteomes" id="UP000320496"/>
    </source>
</evidence>
<organism evidence="2 3">
    <name type="scientific">Maioricimonas rarisocia</name>
    <dbReference type="NCBI Taxonomy" id="2528026"/>
    <lineage>
        <taxon>Bacteria</taxon>
        <taxon>Pseudomonadati</taxon>
        <taxon>Planctomycetota</taxon>
        <taxon>Planctomycetia</taxon>
        <taxon>Planctomycetales</taxon>
        <taxon>Planctomycetaceae</taxon>
        <taxon>Maioricimonas</taxon>
    </lineage>
</organism>
<protein>
    <recommendedName>
        <fullName evidence="1">STAS domain-containing protein</fullName>
    </recommendedName>
</protein>
<dbReference type="EMBL" id="CP036275">
    <property type="protein sequence ID" value="QDU36868.1"/>
    <property type="molecule type" value="Genomic_DNA"/>
</dbReference>
<dbReference type="Gene3D" id="3.30.750.24">
    <property type="entry name" value="STAS domain"/>
    <property type="match status" value="1"/>
</dbReference>
<dbReference type="InterPro" id="IPR036513">
    <property type="entry name" value="STAS_dom_sf"/>
</dbReference>
<dbReference type="OrthoDB" id="213976at2"/>
<dbReference type="KEGG" id="mri:Mal4_11690"/>